<accession>A0A6B1DRP4</accession>
<protein>
    <submittedName>
        <fullName evidence="2">5-deoxy-glucuronate isomerase</fullName>
        <ecNumber evidence="2">5.3.1.30</ecNumber>
    </submittedName>
</protein>
<name>A0A6B1DRP4_9CHLR</name>
<dbReference type="PIRSF" id="PIRSF036628">
    <property type="entry name" value="IolB"/>
    <property type="match status" value="1"/>
</dbReference>
<dbReference type="EMBL" id="VXPY01000013">
    <property type="protein sequence ID" value="MYD89134.1"/>
    <property type="molecule type" value="Genomic_DNA"/>
</dbReference>
<dbReference type="InterPro" id="IPR024203">
    <property type="entry name" value="Deoxy-glucuronate_isom_IolB"/>
</dbReference>
<proteinExistence type="predicted"/>
<dbReference type="InterPro" id="IPR011051">
    <property type="entry name" value="RmlC_Cupin_sf"/>
</dbReference>
<keyword evidence="1 2" id="KW-0413">Isomerase</keyword>
<dbReference type="GO" id="GO:0019310">
    <property type="term" value="P:inositol catabolic process"/>
    <property type="evidence" value="ECO:0007669"/>
    <property type="project" value="InterPro"/>
</dbReference>
<dbReference type="GO" id="GO:0102482">
    <property type="term" value="F:5-deoxy-D-glucuronate isomerase activity"/>
    <property type="evidence" value="ECO:0007669"/>
    <property type="project" value="UniProtKB-EC"/>
</dbReference>
<dbReference type="InterPro" id="IPR021120">
    <property type="entry name" value="KduI/IolB_isomerase"/>
</dbReference>
<dbReference type="Gene3D" id="2.60.120.10">
    <property type="entry name" value="Jelly Rolls"/>
    <property type="match status" value="2"/>
</dbReference>
<sequence>MQYTAENILVLPHADAESGEPGLVTRVTPESAGWAWIGFEVHRIQSGRSWETSTGDQELALVNLSGRYHLKSDRIDLSNEFGGRPNVFAGACHTLYLPPGSDLTVTCVEDGEFAVATAPAQVEHSPFLTLPGQVDMNLRGGDNATRQINDPLPPGSPVDRLVLVEVYTPSGGWSSYPGHKHDVHIEDDRGELVEADLEEVYYYKITSTHSDPFGTYDPDGYAYQRVYTDEASPLHQAGKPIDALVRPRNDCVVLVPEGYHPVVSPPGYVTYYLNVLAGSAQSLANQDDPRYAWVKDTYRTTNPDVPLYRPA</sequence>
<gene>
    <name evidence="2" type="primary">iolB</name>
    <name evidence="2" type="ORF">F4Y08_02175</name>
</gene>
<dbReference type="AlphaFoldDB" id="A0A6B1DRP4"/>
<dbReference type="NCBIfam" id="TIGR04378">
    <property type="entry name" value="myo_inos_iolB"/>
    <property type="match status" value="1"/>
</dbReference>
<dbReference type="GO" id="GO:0008880">
    <property type="term" value="F:glucuronate isomerase activity"/>
    <property type="evidence" value="ECO:0007669"/>
    <property type="project" value="InterPro"/>
</dbReference>
<organism evidence="2">
    <name type="scientific">Caldilineaceae bacterium SB0662_bin_9</name>
    <dbReference type="NCBI Taxonomy" id="2605258"/>
    <lineage>
        <taxon>Bacteria</taxon>
        <taxon>Bacillati</taxon>
        <taxon>Chloroflexota</taxon>
        <taxon>Caldilineae</taxon>
        <taxon>Caldilineales</taxon>
        <taxon>Caldilineaceae</taxon>
    </lineage>
</organism>
<evidence type="ECO:0000313" key="2">
    <source>
        <dbReference type="EMBL" id="MYD89134.1"/>
    </source>
</evidence>
<reference evidence="2" key="1">
    <citation type="submission" date="2019-09" db="EMBL/GenBank/DDBJ databases">
        <title>Characterisation of the sponge microbiome using genome-centric metagenomics.</title>
        <authorList>
            <person name="Engelberts J.P."/>
            <person name="Robbins S.J."/>
            <person name="De Goeij J.M."/>
            <person name="Aranda M."/>
            <person name="Bell S.C."/>
            <person name="Webster N.S."/>
        </authorList>
    </citation>
    <scope>NUCLEOTIDE SEQUENCE</scope>
    <source>
        <strain evidence="2">SB0662_bin_9</strain>
    </source>
</reference>
<dbReference type="PANTHER" id="PTHR39193">
    <property type="entry name" value="5-DEOXY-GLUCURONATE ISOMERASE"/>
    <property type="match status" value="1"/>
</dbReference>
<dbReference type="EC" id="5.3.1.30" evidence="2"/>
<dbReference type="InterPro" id="IPR014710">
    <property type="entry name" value="RmlC-like_jellyroll"/>
</dbReference>
<dbReference type="SUPFAM" id="SSF51182">
    <property type="entry name" value="RmlC-like cupins"/>
    <property type="match status" value="1"/>
</dbReference>
<comment type="caution">
    <text evidence="2">The sequence shown here is derived from an EMBL/GenBank/DDBJ whole genome shotgun (WGS) entry which is preliminary data.</text>
</comment>
<dbReference type="Pfam" id="PF04962">
    <property type="entry name" value="KduI"/>
    <property type="match status" value="1"/>
</dbReference>
<evidence type="ECO:0000256" key="1">
    <source>
        <dbReference type="ARBA" id="ARBA00023235"/>
    </source>
</evidence>
<dbReference type="PANTHER" id="PTHR39193:SF1">
    <property type="entry name" value="5-DEOXY-GLUCURONATE ISOMERASE"/>
    <property type="match status" value="1"/>
</dbReference>